<dbReference type="EMBL" id="BMUB01000025">
    <property type="protein sequence ID" value="GGV01293.1"/>
    <property type="molecule type" value="Genomic_DNA"/>
</dbReference>
<dbReference type="AlphaFoldDB" id="A0A8H9LVD2"/>
<gene>
    <name evidence="1" type="ORF">GCM10010502_64820</name>
</gene>
<comment type="caution">
    <text evidence="1">The sequence shown here is derived from an EMBL/GenBank/DDBJ whole genome shotgun (WGS) entry which is preliminary data.</text>
</comment>
<evidence type="ECO:0000313" key="1">
    <source>
        <dbReference type="EMBL" id="GGV01293.1"/>
    </source>
</evidence>
<accession>A0A8H9LVD2</accession>
<evidence type="ECO:0000313" key="2">
    <source>
        <dbReference type="Proteomes" id="UP000610124"/>
    </source>
</evidence>
<dbReference type="Proteomes" id="UP000610124">
    <property type="component" value="Unassembled WGS sequence"/>
</dbReference>
<organism evidence="1 2">
    <name type="scientific">Kitasatospora aureofaciens</name>
    <name type="common">Streptomyces aureofaciens</name>
    <dbReference type="NCBI Taxonomy" id="1894"/>
    <lineage>
        <taxon>Bacteria</taxon>
        <taxon>Bacillati</taxon>
        <taxon>Actinomycetota</taxon>
        <taxon>Actinomycetes</taxon>
        <taxon>Kitasatosporales</taxon>
        <taxon>Streptomycetaceae</taxon>
        <taxon>Kitasatospora</taxon>
    </lineage>
</organism>
<sequence>MRAAKPCTAPIASVMARRLQLCHHCHPQAEPAAAPFRVRYHEQPPAAVLGLELRYPAMSGDGGQRRR</sequence>
<reference evidence="1" key="1">
    <citation type="journal article" date="2014" name="Int. J. Syst. Evol. Microbiol.">
        <title>Complete genome sequence of Corynebacterium casei LMG S-19264T (=DSM 44701T), isolated from a smear-ripened cheese.</title>
        <authorList>
            <consortium name="US DOE Joint Genome Institute (JGI-PGF)"/>
            <person name="Walter F."/>
            <person name="Albersmeier A."/>
            <person name="Kalinowski J."/>
            <person name="Ruckert C."/>
        </authorList>
    </citation>
    <scope>NUCLEOTIDE SEQUENCE</scope>
    <source>
        <strain evidence="1">JCM 4434</strain>
    </source>
</reference>
<proteinExistence type="predicted"/>
<name>A0A8H9LVD2_KITAU</name>
<reference evidence="1" key="2">
    <citation type="submission" date="2020-09" db="EMBL/GenBank/DDBJ databases">
        <authorList>
            <person name="Sun Q."/>
            <person name="Ohkuma M."/>
        </authorList>
    </citation>
    <scope>NUCLEOTIDE SEQUENCE</scope>
    <source>
        <strain evidence="1">JCM 4434</strain>
    </source>
</reference>
<protein>
    <submittedName>
        <fullName evidence="1">Uncharacterized protein</fullName>
    </submittedName>
</protein>